<accession>A0A328YKH2</accession>
<sequence length="163" mass="19210">MKKINEYELIIFPGKIPIWRLVIASALLTLVLYYLYLALTFFYYLGFTEMAFKSLARVIKLITYPMFLIVSLSMTKTILIDTDKDKLISRYQLSSFSKDVLSKIPELEYVAVFFNSKEEFEVNLWYQGNKHYQMYRFEKKEEAMNLAMITSTKLNIDVLDATV</sequence>
<feature type="transmembrane region" description="Helical" evidence="1">
    <location>
        <begin position="21"/>
        <end position="46"/>
    </location>
</feature>
<feature type="transmembrane region" description="Helical" evidence="1">
    <location>
        <begin position="58"/>
        <end position="80"/>
    </location>
</feature>
<dbReference type="OrthoDB" id="1200950at2"/>
<dbReference type="Proteomes" id="UP000248840">
    <property type="component" value="Unassembled WGS sequence"/>
</dbReference>
<reference evidence="2 3" key="1">
    <citation type="submission" date="2018-06" db="EMBL/GenBank/DDBJ databases">
        <title>Genomic Encyclopedia of Archaeal and Bacterial Type Strains, Phase II (KMG-II): from individual species to whole genera.</title>
        <authorList>
            <person name="Goeker M."/>
        </authorList>
    </citation>
    <scope>NUCLEOTIDE SEQUENCE [LARGE SCALE GENOMIC DNA]</scope>
    <source>
        <strain evidence="2 3">DSM 25663</strain>
    </source>
</reference>
<gene>
    <name evidence="2" type="ORF">CLV55_105142</name>
</gene>
<dbReference type="AlphaFoldDB" id="A0A328YKH2"/>
<keyword evidence="1" id="KW-1133">Transmembrane helix</keyword>
<keyword evidence="1" id="KW-0472">Membrane</keyword>
<protein>
    <recommendedName>
        <fullName evidence="4">PH (Pleckstrin Homology) domain-containing protein</fullName>
    </recommendedName>
</protein>
<evidence type="ECO:0000313" key="3">
    <source>
        <dbReference type="Proteomes" id="UP000248840"/>
    </source>
</evidence>
<evidence type="ECO:0000256" key="1">
    <source>
        <dbReference type="SAM" id="Phobius"/>
    </source>
</evidence>
<proteinExistence type="predicted"/>
<dbReference type="EMBL" id="QLSZ01000005">
    <property type="protein sequence ID" value="RAR72572.1"/>
    <property type="molecule type" value="Genomic_DNA"/>
</dbReference>
<keyword evidence="1" id="KW-0812">Transmembrane</keyword>
<name>A0A328YKH2_9FLAO</name>
<keyword evidence="3" id="KW-1185">Reference proteome</keyword>
<evidence type="ECO:0008006" key="4">
    <source>
        <dbReference type="Google" id="ProtNLM"/>
    </source>
</evidence>
<organism evidence="2 3">
    <name type="scientific">Flavobacterium aciduliphilum</name>
    <dbReference type="NCBI Taxonomy" id="1101402"/>
    <lineage>
        <taxon>Bacteria</taxon>
        <taxon>Pseudomonadati</taxon>
        <taxon>Bacteroidota</taxon>
        <taxon>Flavobacteriia</taxon>
        <taxon>Flavobacteriales</taxon>
        <taxon>Flavobacteriaceae</taxon>
        <taxon>Flavobacterium</taxon>
    </lineage>
</organism>
<dbReference type="RefSeq" id="WP_112113054.1">
    <property type="nucleotide sequence ID" value="NZ_QLSZ01000005.1"/>
</dbReference>
<comment type="caution">
    <text evidence="2">The sequence shown here is derived from an EMBL/GenBank/DDBJ whole genome shotgun (WGS) entry which is preliminary data.</text>
</comment>
<evidence type="ECO:0000313" key="2">
    <source>
        <dbReference type="EMBL" id="RAR72572.1"/>
    </source>
</evidence>